<protein>
    <submittedName>
        <fullName evidence="1">Uncharacterized protein</fullName>
    </submittedName>
</protein>
<organism evidence="1 2">
    <name type="scientific">Jatropha curcas</name>
    <name type="common">Barbados nut</name>
    <dbReference type="NCBI Taxonomy" id="180498"/>
    <lineage>
        <taxon>Eukaryota</taxon>
        <taxon>Viridiplantae</taxon>
        <taxon>Streptophyta</taxon>
        <taxon>Embryophyta</taxon>
        <taxon>Tracheophyta</taxon>
        <taxon>Spermatophyta</taxon>
        <taxon>Magnoliopsida</taxon>
        <taxon>eudicotyledons</taxon>
        <taxon>Gunneridae</taxon>
        <taxon>Pentapetalae</taxon>
        <taxon>rosids</taxon>
        <taxon>fabids</taxon>
        <taxon>Malpighiales</taxon>
        <taxon>Euphorbiaceae</taxon>
        <taxon>Crotonoideae</taxon>
        <taxon>Jatropheae</taxon>
        <taxon>Jatropha</taxon>
    </lineage>
</organism>
<dbReference type="Proteomes" id="UP000027138">
    <property type="component" value="Unassembled WGS sequence"/>
</dbReference>
<evidence type="ECO:0000313" key="2">
    <source>
        <dbReference type="Proteomes" id="UP000027138"/>
    </source>
</evidence>
<gene>
    <name evidence="1" type="ORF">JCGZ_00159</name>
</gene>
<accession>A0A067LDT4</accession>
<name>A0A067LDT4_JATCU</name>
<dbReference type="EMBL" id="KK914289">
    <property type="protein sequence ID" value="KDP42655.1"/>
    <property type="molecule type" value="Genomic_DNA"/>
</dbReference>
<dbReference type="AlphaFoldDB" id="A0A067LDT4"/>
<sequence length="107" mass="11142">MALIHFGLMSMATASGSGKSFNAFARQKGVVEELGGGGSDGGGREISEIVTANHQSLLYRGLKKPKKERGCTAKEGISNMPPCAAADLIKEEAIDASEAIKFVVVSD</sequence>
<evidence type="ECO:0000313" key="1">
    <source>
        <dbReference type="EMBL" id="KDP42655.1"/>
    </source>
</evidence>
<keyword evidence="2" id="KW-1185">Reference proteome</keyword>
<reference evidence="1 2" key="1">
    <citation type="journal article" date="2014" name="PLoS ONE">
        <title>Global Analysis of Gene Expression Profiles in Physic Nut (Jatropha curcas L.) Seedlings Exposed to Salt Stress.</title>
        <authorList>
            <person name="Zhang L."/>
            <person name="Zhang C."/>
            <person name="Wu P."/>
            <person name="Chen Y."/>
            <person name="Li M."/>
            <person name="Jiang H."/>
            <person name="Wu G."/>
        </authorList>
    </citation>
    <scope>NUCLEOTIDE SEQUENCE [LARGE SCALE GENOMIC DNA]</scope>
    <source>
        <strain evidence="2">cv. GZQX0401</strain>
        <tissue evidence="1">Young leaves</tissue>
    </source>
</reference>
<proteinExistence type="predicted"/>
<dbReference type="OrthoDB" id="207175at2759"/>
<dbReference type="STRING" id="180498.A0A067LDT4"/>